<dbReference type="GO" id="GO:0042802">
    <property type="term" value="F:identical protein binding"/>
    <property type="evidence" value="ECO:0007669"/>
    <property type="project" value="UniProtKB-ARBA"/>
</dbReference>
<evidence type="ECO:0000259" key="15">
    <source>
        <dbReference type="PROSITE" id="PS51199"/>
    </source>
</evidence>
<dbReference type="EC" id="5.6.2.3" evidence="12 13"/>
<evidence type="ECO:0000256" key="8">
    <source>
        <dbReference type="ARBA" id="ARBA00023125"/>
    </source>
</evidence>
<feature type="domain" description="SF4 helicase" evidence="15">
    <location>
        <begin position="200"/>
        <end position="465"/>
    </location>
</feature>
<evidence type="ECO:0000256" key="4">
    <source>
        <dbReference type="ARBA" id="ARBA00022741"/>
    </source>
</evidence>
<dbReference type="FunFam" id="1.10.860.10:FF:000001">
    <property type="entry name" value="Replicative DNA helicase"/>
    <property type="match status" value="1"/>
</dbReference>
<evidence type="ECO:0000256" key="7">
    <source>
        <dbReference type="ARBA" id="ARBA00022840"/>
    </source>
</evidence>
<reference evidence="16 17" key="1">
    <citation type="journal article" date="2015" name="Proc. Natl. Acad. Sci. U.S.A.">
        <title>Expanded metabolic versatility of ubiquitous nitrite-oxidizing bacteria from the genus Nitrospira.</title>
        <authorList>
            <person name="Koch H."/>
            <person name="Lucker S."/>
            <person name="Albertsen M."/>
            <person name="Kitzinger K."/>
            <person name="Herbold C."/>
            <person name="Spieck E."/>
            <person name="Nielsen P.H."/>
            <person name="Wagner M."/>
            <person name="Daims H."/>
        </authorList>
    </citation>
    <scope>NUCLEOTIDE SEQUENCE [LARGE SCALE GENOMIC DNA]</scope>
    <source>
        <strain evidence="16 17">NSP M-1</strain>
    </source>
</reference>
<evidence type="ECO:0000256" key="6">
    <source>
        <dbReference type="ARBA" id="ARBA00022806"/>
    </source>
</evidence>
<dbReference type="GO" id="GO:1990077">
    <property type="term" value="C:primosome complex"/>
    <property type="evidence" value="ECO:0007669"/>
    <property type="project" value="UniProtKB-UniRule"/>
</dbReference>
<dbReference type="GO" id="GO:0016887">
    <property type="term" value="F:ATP hydrolysis activity"/>
    <property type="evidence" value="ECO:0007669"/>
    <property type="project" value="RHEA"/>
</dbReference>
<dbReference type="CDD" id="cd00984">
    <property type="entry name" value="DnaB_C"/>
    <property type="match status" value="1"/>
</dbReference>
<dbReference type="AlphaFoldDB" id="A0A0K2GGT0"/>
<dbReference type="GO" id="GO:0005524">
    <property type="term" value="F:ATP binding"/>
    <property type="evidence" value="ECO:0007669"/>
    <property type="project" value="UniProtKB-UniRule"/>
</dbReference>
<feature type="region of interest" description="Disordered" evidence="14">
    <location>
        <begin position="1"/>
        <end position="29"/>
    </location>
</feature>
<dbReference type="InterPro" id="IPR036185">
    <property type="entry name" value="DNA_heli_DnaB-like_N_sf"/>
</dbReference>
<evidence type="ECO:0000313" key="16">
    <source>
        <dbReference type="EMBL" id="ALA60165.1"/>
    </source>
</evidence>
<keyword evidence="17" id="KW-1185">Reference proteome</keyword>
<protein>
    <recommendedName>
        <fullName evidence="12 13">Replicative DNA helicase</fullName>
        <ecNumber evidence="12 13">5.6.2.3</ecNumber>
    </recommendedName>
</protein>
<keyword evidence="8 13" id="KW-0238">DNA-binding</keyword>
<accession>A0A0K2GGT0</accession>
<evidence type="ECO:0000256" key="14">
    <source>
        <dbReference type="SAM" id="MobiDB-lite"/>
    </source>
</evidence>
<organism evidence="16 17">
    <name type="scientific">Nitrospira moscoviensis</name>
    <dbReference type="NCBI Taxonomy" id="42253"/>
    <lineage>
        <taxon>Bacteria</taxon>
        <taxon>Pseudomonadati</taxon>
        <taxon>Nitrospirota</taxon>
        <taxon>Nitrospiria</taxon>
        <taxon>Nitrospirales</taxon>
        <taxon>Nitrospiraceae</taxon>
        <taxon>Nitrospira</taxon>
    </lineage>
</organism>
<keyword evidence="7 13" id="KW-0067">ATP-binding</keyword>
<keyword evidence="2 13" id="KW-0639">Primosome</keyword>
<keyword evidence="4 13" id="KW-0547">Nucleotide-binding</keyword>
<dbReference type="Pfam" id="PF00772">
    <property type="entry name" value="DnaB"/>
    <property type="match status" value="1"/>
</dbReference>
<proteinExistence type="inferred from homology"/>
<comment type="catalytic activity">
    <reaction evidence="11 13">
        <text>ATP + H2O = ADP + phosphate + H(+)</text>
        <dbReference type="Rhea" id="RHEA:13065"/>
        <dbReference type="ChEBI" id="CHEBI:15377"/>
        <dbReference type="ChEBI" id="CHEBI:15378"/>
        <dbReference type="ChEBI" id="CHEBI:30616"/>
        <dbReference type="ChEBI" id="CHEBI:43474"/>
        <dbReference type="ChEBI" id="CHEBI:456216"/>
        <dbReference type="EC" id="5.6.2.3"/>
    </reaction>
</comment>
<evidence type="ECO:0000256" key="10">
    <source>
        <dbReference type="ARBA" id="ARBA00044932"/>
    </source>
</evidence>
<keyword evidence="3 13" id="KW-0235">DNA replication</keyword>
<dbReference type="NCBIfam" id="NF004384">
    <property type="entry name" value="PRK05748.1"/>
    <property type="match status" value="1"/>
</dbReference>
<evidence type="ECO:0000256" key="12">
    <source>
        <dbReference type="NCBIfam" id="TIGR00665"/>
    </source>
</evidence>
<dbReference type="Pfam" id="PF03796">
    <property type="entry name" value="DnaB_C"/>
    <property type="match status" value="1"/>
</dbReference>
<evidence type="ECO:0000256" key="5">
    <source>
        <dbReference type="ARBA" id="ARBA00022801"/>
    </source>
</evidence>
<dbReference type="InterPro" id="IPR007692">
    <property type="entry name" value="DNA_helicase_DnaB"/>
</dbReference>
<dbReference type="GO" id="GO:0043139">
    <property type="term" value="F:5'-3' DNA helicase activity"/>
    <property type="evidence" value="ECO:0007669"/>
    <property type="project" value="UniProtKB-EC"/>
</dbReference>
<dbReference type="STRING" id="42253.NITMOv2_3774"/>
<keyword evidence="5 13" id="KW-0378">Hydrolase</keyword>
<evidence type="ECO:0000313" key="17">
    <source>
        <dbReference type="Proteomes" id="UP000069205"/>
    </source>
</evidence>
<evidence type="ECO:0000256" key="3">
    <source>
        <dbReference type="ARBA" id="ARBA00022705"/>
    </source>
</evidence>
<keyword evidence="9" id="KW-0413">Isomerase</keyword>
<sequence>MDRGAGTGPKGAREEAMKPSAAVDLSQPKLPPQNLEAEQSVLGAILLDNGAMPKAMELLVEEDFYRTAHRKVYRAMLDLSDIGEVIDQITLTERLKAQGELESVGGAAYLAELVQIVPSSANIRYHCKIVRDKAVARQLINTSTEVLARGYEGTASIDDLLDFAERSVFSIAQGKLERSFSPINQIIKESLDLVDKLSKRKEHVTGVPTGYYDLDDLTAGLQPSDLVVVAGRPSMGKTSLALGFATHAAIHAGSVVGIFSLEMSKPQIVLRMLSSEARVDSHALRTGKLQKEDWWRLAEAAGRLEQAPIYIDDTGGITVQQMRGKARRLKAEKGLDLLIVDYLQLMQGRSDSESRQQEISDISRSLKALAKELNVPVVALSQLSRAVEARKPPIPMLADLRESGAIEQDADVVMFIYREDVYDQNSERKGIADIIVSKHRNGPIGKKELFFQDRFAKFESLDLRES</sequence>
<dbReference type="InterPro" id="IPR007694">
    <property type="entry name" value="DNA_helicase_DnaB-like_C"/>
</dbReference>
<evidence type="ECO:0000256" key="13">
    <source>
        <dbReference type="RuleBase" id="RU362085"/>
    </source>
</evidence>
<dbReference type="NCBIfam" id="TIGR00665">
    <property type="entry name" value="DnaB"/>
    <property type="match status" value="1"/>
</dbReference>
<dbReference type="SMART" id="SM00382">
    <property type="entry name" value="AAA"/>
    <property type="match status" value="1"/>
</dbReference>
<evidence type="ECO:0000256" key="9">
    <source>
        <dbReference type="ARBA" id="ARBA00023235"/>
    </source>
</evidence>
<dbReference type="KEGG" id="nmv:NITMOv2_3774"/>
<dbReference type="SUPFAM" id="SSF48024">
    <property type="entry name" value="N-terminal domain of DnaB helicase"/>
    <property type="match status" value="1"/>
</dbReference>
<dbReference type="Proteomes" id="UP000069205">
    <property type="component" value="Chromosome"/>
</dbReference>
<dbReference type="Gene3D" id="1.10.860.10">
    <property type="entry name" value="DNAb Helicase, Chain A"/>
    <property type="match status" value="1"/>
</dbReference>
<dbReference type="InterPro" id="IPR027417">
    <property type="entry name" value="P-loop_NTPase"/>
</dbReference>
<dbReference type="InterPro" id="IPR003593">
    <property type="entry name" value="AAA+_ATPase"/>
</dbReference>
<dbReference type="PANTHER" id="PTHR30153:SF2">
    <property type="entry name" value="REPLICATIVE DNA HELICASE"/>
    <property type="match status" value="1"/>
</dbReference>
<dbReference type="SUPFAM" id="SSF52540">
    <property type="entry name" value="P-loop containing nucleoside triphosphate hydrolases"/>
    <property type="match status" value="1"/>
</dbReference>
<dbReference type="Gene3D" id="3.40.50.300">
    <property type="entry name" value="P-loop containing nucleotide triphosphate hydrolases"/>
    <property type="match status" value="1"/>
</dbReference>
<comment type="similarity">
    <text evidence="1 13">Belongs to the helicase family. DnaB subfamily.</text>
</comment>
<keyword evidence="6 13" id="KW-0347">Helicase</keyword>
<dbReference type="InterPro" id="IPR016136">
    <property type="entry name" value="DNA_helicase_N/primase_C"/>
</dbReference>
<dbReference type="PANTHER" id="PTHR30153">
    <property type="entry name" value="REPLICATIVE DNA HELICASE DNAB"/>
    <property type="match status" value="1"/>
</dbReference>
<dbReference type="GO" id="GO:0006269">
    <property type="term" value="P:DNA replication, synthesis of primer"/>
    <property type="evidence" value="ECO:0007669"/>
    <property type="project" value="UniProtKB-UniRule"/>
</dbReference>
<dbReference type="InterPro" id="IPR007693">
    <property type="entry name" value="DNA_helicase_DnaB-like_N"/>
</dbReference>
<evidence type="ECO:0000256" key="11">
    <source>
        <dbReference type="ARBA" id="ARBA00048954"/>
    </source>
</evidence>
<dbReference type="EMBL" id="CP011801">
    <property type="protein sequence ID" value="ALA60165.1"/>
    <property type="molecule type" value="Genomic_DNA"/>
</dbReference>
<dbReference type="GO" id="GO:0003677">
    <property type="term" value="F:DNA binding"/>
    <property type="evidence" value="ECO:0007669"/>
    <property type="project" value="UniProtKB-UniRule"/>
</dbReference>
<dbReference type="PATRIC" id="fig|42253.5.peg.3722"/>
<comment type="function">
    <text evidence="10 13">The main replicative DNA helicase, it participates in initiation and elongation during chromosome replication. Travels ahead of the DNA replisome, separating dsDNA into templates for DNA synthesis. A processive ATP-dependent 5'-3' DNA helicase it has DNA-dependent ATPase activity.</text>
</comment>
<dbReference type="FunFam" id="3.40.50.300:FF:000076">
    <property type="entry name" value="Replicative DNA helicase"/>
    <property type="match status" value="1"/>
</dbReference>
<dbReference type="GO" id="GO:0005829">
    <property type="term" value="C:cytosol"/>
    <property type="evidence" value="ECO:0007669"/>
    <property type="project" value="TreeGrafter"/>
</dbReference>
<evidence type="ECO:0000256" key="1">
    <source>
        <dbReference type="ARBA" id="ARBA00008428"/>
    </source>
</evidence>
<dbReference type="PROSITE" id="PS51199">
    <property type="entry name" value="SF4_HELICASE"/>
    <property type="match status" value="1"/>
</dbReference>
<evidence type="ECO:0000256" key="2">
    <source>
        <dbReference type="ARBA" id="ARBA00022515"/>
    </source>
</evidence>
<name>A0A0K2GGT0_NITMO</name>
<gene>
    <name evidence="16" type="primary">dnaC</name>
    <name evidence="16" type="ORF">NITMOv2_3774</name>
</gene>